<evidence type="ECO:0000313" key="3">
    <source>
        <dbReference type="Proteomes" id="UP000027178"/>
    </source>
</evidence>
<organism evidence="2 3">
    <name type="scientific">Kitasatospora cheerisanensis KCTC 2395</name>
    <dbReference type="NCBI Taxonomy" id="1348663"/>
    <lineage>
        <taxon>Bacteria</taxon>
        <taxon>Bacillati</taxon>
        <taxon>Actinomycetota</taxon>
        <taxon>Actinomycetes</taxon>
        <taxon>Kitasatosporales</taxon>
        <taxon>Streptomycetaceae</taxon>
        <taxon>Kitasatospora</taxon>
    </lineage>
</organism>
<name>A0A066YT12_9ACTN</name>
<gene>
    <name evidence="2" type="ORF">KCH_70070</name>
</gene>
<reference evidence="2 3" key="1">
    <citation type="submission" date="2014-05" db="EMBL/GenBank/DDBJ databases">
        <title>Draft Genome Sequence of Kitasatospora cheerisanensis KCTC 2395.</title>
        <authorList>
            <person name="Nam D.H."/>
        </authorList>
    </citation>
    <scope>NUCLEOTIDE SEQUENCE [LARGE SCALE GENOMIC DNA]</scope>
    <source>
        <strain evidence="2 3">KCTC 2395</strain>
    </source>
</reference>
<dbReference type="Proteomes" id="UP000027178">
    <property type="component" value="Unassembled WGS sequence"/>
</dbReference>
<proteinExistence type="predicted"/>
<feature type="compositionally biased region" description="Low complexity" evidence="1">
    <location>
        <begin position="137"/>
        <end position="147"/>
    </location>
</feature>
<dbReference type="PATRIC" id="fig|1348663.4.peg.6780"/>
<sequence length="147" mass="15907">MTVEAYWDKSDDELYELIGAALLGDGPGLSPEDEEEHRRFGREWFTNKHRELQRRICHDPRLQGLLGTTSSDRLLDAAGIYGVLQGLEGDSAVTGAVNSAVLAVLVARIGLGTFCVNARPDCDRTDHGRAPPPPGGARPATATRFHA</sequence>
<accession>A0A066YT12</accession>
<dbReference type="HOGENOM" id="CLU_1832490_0_0_11"/>
<dbReference type="eggNOG" id="ENOG502ZMBR">
    <property type="taxonomic scope" value="Bacteria"/>
</dbReference>
<evidence type="ECO:0000256" key="1">
    <source>
        <dbReference type="SAM" id="MobiDB-lite"/>
    </source>
</evidence>
<keyword evidence="3" id="KW-1185">Reference proteome</keyword>
<dbReference type="AlphaFoldDB" id="A0A066YT12"/>
<comment type="caution">
    <text evidence="2">The sequence shown here is derived from an EMBL/GenBank/DDBJ whole genome shotgun (WGS) entry which is preliminary data.</text>
</comment>
<dbReference type="RefSeq" id="WP_035869275.1">
    <property type="nucleotide sequence ID" value="NZ_KK853997.1"/>
</dbReference>
<feature type="region of interest" description="Disordered" evidence="1">
    <location>
        <begin position="122"/>
        <end position="147"/>
    </location>
</feature>
<dbReference type="EMBL" id="JNBY01000149">
    <property type="protein sequence ID" value="KDN81196.1"/>
    <property type="molecule type" value="Genomic_DNA"/>
</dbReference>
<protein>
    <submittedName>
        <fullName evidence="2">Uncharacterized protein</fullName>
    </submittedName>
</protein>
<evidence type="ECO:0000313" key="2">
    <source>
        <dbReference type="EMBL" id="KDN81196.1"/>
    </source>
</evidence>
<dbReference type="OrthoDB" id="4350965at2"/>